<dbReference type="EMBL" id="DXGK01000006">
    <property type="protein sequence ID" value="HIW69789.1"/>
    <property type="molecule type" value="Genomic_DNA"/>
</dbReference>
<dbReference type="Gene3D" id="3.40.50.300">
    <property type="entry name" value="P-loop containing nucleotide triphosphate hydrolases"/>
    <property type="match status" value="1"/>
</dbReference>
<dbReference type="SUPFAM" id="SSF52540">
    <property type="entry name" value="P-loop containing nucleoside triphosphate hydrolases"/>
    <property type="match status" value="1"/>
</dbReference>
<dbReference type="InterPro" id="IPR027417">
    <property type="entry name" value="P-loop_NTPase"/>
</dbReference>
<protein>
    <submittedName>
        <fullName evidence="3">Primosomal protein DnaI</fullName>
    </submittedName>
</protein>
<dbReference type="AlphaFoldDB" id="A0A9D1QNC2"/>
<evidence type="ECO:0000259" key="2">
    <source>
        <dbReference type="Pfam" id="PF07319"/>
    </source>
</evidence>
<evidence type="ECO:0000313" key="3">
    <source>
        <dbReference type="EMBL" id="HIW69789.1"/>
    </source>
</evidence>
<dbReference type="Pfam" id="PF07319">
    <property type="entry name" value="DnaI_N"/>
    <property type="match status" value="1"/>
</dbReference>
<dbReference type="InterPro" id="IPR009928">
    <property type="entry name" value="DnaI_N"/>
</dbReference>
<evidence type="ECO:0000259" key="1">
    <source>
        <dbReference type="Pfam" id="PF00308"/>
    </source>
</evidence>
<evidence type="ECO:0000313" key="4">
    <source>
        <dbReference type="Proteomes" id="UP000886878"/>
    </source>
</evidence>
<reference evidence="3" key="2">
    <citation type="submission" date="2021-04" db="EMBL/GenBank/DDBJ databases">
        <authorList>
            <person name="Gilroy R."/>
        </authorList>
    </citation>
    <scope>NUCLEOTIDE SEQUENCE</scope>
    <source>
        <strain evidence="3">ChiHejej3B27-2180</strain>
    </source>
</reference>
<gene>
    <name evidence="3" type="primary">dnaI</name>
    <name evidence="3" type="ORF">H9876_00165</name>
</gene>
<dbReference type="Proteomes" id="UP000886878">
    <property type="component" value="Unassembled WGS sequence"/>
</dbReference>
<reference evidence="3" key="1">
    <citation type="journal article" date="2021" name="PeerJ">
        <title>Extensive microbial diversity within the chicken gut microbiome revealed by metagenomics and culture.</title>
        <authorList>
            <person name="Gilroy R."/>
            <person name="Ravi A."/>
            <person name="Getino M."/>
            <person name="Pursley I."/>
            <person name="Horton D.L."/>
            <person name="Alikhan N.F."/>
            <person name="Baker D."/>
            <person name="Gharbi K."/>
            <person name="Hall N."/>
            <person name="Watson M."/>
            <person name="Adriaenssens E.M."/>
            <person name="Foster-Nyarko E."/>
            <person name="Jarju S."/>
            <person name="Secka A."/>
            <person name="Antonio M."/>
            <person name="Oren A."/>
            <person name="Chaudhuri R.R."/>
            <person name="La Ragione R."/>
            <person name="Hildebrand F."/>
            <person name="Pallen M.J."/>
        </authorList>
    </citation>
    <scope>NUCLEOTIDE SEQUENCE</scope>
    <source>
        <strain evidence="3">ChiHejej3B27-2180</strain>
    </source>
</reference>
<dbReference type="Pfam" id="PF00308">
    <property type="entry name" value="Bac_DnaA"/>
    <property type="match status" value="1"/>
</dbReference>
<comment type="caution">
    <text evidence="3">The sequence shown here is derived from an EMBL/GenBank/DDBJ whole genome shotgun (WGS) entry which is preliminary data.</text>
</comment>
<dbReference type="NCBIfam" id="NF006505">
    <property type="entry name" value="PRK08939.1"/>
    <property type="match status" value="1"/>
</dbReference>
<dbReference type="PANTHER" id="PTHR30050:SF8">
    <property type="entry name" value="PRIMOSOMAL PROTEIN DNAI"/>
    <property type="match status" value="1"/>
</dbReference>
<dbReference type="GO" id="GO:0006260">
    <property type="term" value="P:DNA replication"/>
    <property type="evidence" value="ECO:0007669"/>
    <property type="project" value="TreeGrafter"/>
</dbReference>
<dbReference type="PANTHER" id="PTHR30050">
    <property type="entry name" value="CHROMOSOMAL REPLICATION INITIATOR PROTEIN DNAA"/>
    <property type="match status" value="1"/>
</dbReference>
<dbReference type="CDD" id="cd00009">
    <property type="entry name" value="AAA"/>
    <property type="match status" value="1"/>
</dbReference>
<accession>A0A9D1QNC2</accession>
<dbReference type="InterPro" id="IPR013317">
    <property type="entry name" value="DnaA_dom"/>
</dbReference>
<dbReference type="GO" id="GO:0005524">
    <property type="term" value="F:ATP binding"/>
    <property type="evidence" value="ECO:0007669"/>
    <property type="project" value="InterPro"/>
</dbReference>
<feature type="domain" description="Chromosomal replication initiator protein DnaA ATPAse" evidence="1">
    <location>
        <begin position="135"/>
        <end position="230"/>
    </location>
</feature>
<feature type="domain" description="Primosomal DnaI N-terminal" evidence="2">
    <location>
        <begin position="1"/>
        <end position="91"/>
    </location>
</feature>
<organism evidence="3 4">
    <name type="scientific">Candidatus Limosilactobacillus merdipullorum</name>
    <dbReference type="NCBI Taxonomy" id="2838653"/>
    <lineage>
        <taxon>Bacteria</taxon>
        <taxon>Bacillati</taxon>
        <taxon>Bacillota</taxon>
        <taxon>Bacilli</taxon>
        <taxon>Lactobacillales</taxon>
        <taxon>Lactobacillaceae</taxon>
        <taxon>Limosilactobacillus</taxon>
    </lineage>
</organism>
<proteinExistence type="predicted"/>
<name>A0A9D1QNC2_9LACO</name>
<sequence>MESISQQLQKIMAGRREETQRLRQEVLSDPEISHFLQYHQAELTPEIIDRGMSKLYEFYHEKQLAANNQTTVAPGYSPQLTISNRQIDVTYVPTAKLQARQAAEALRKRVTLVNMPKFIRQADFDHFYTDEAHQTASRQQAFNEALRFVSSYHPGQFRKGLYLYGSFGVGKTYLLGAIANSLAEQGISSTMLHFPSFAVSMKAAIRDNSTAERLDAVKEAPILMIDDIGADAMSAWIRDDILAVILEYRMQQELPTFFSSNFSMDQLEAEHLAIDNQGNEEPLKAKRIMERIRFLSTETAMMGDNLRNGN</sequence>